<protein>
    <submittedName>
        <fullName evidence="2">Uncharacterized protein</fullName>
    </submittedName>
</protein>
<evidence type="ECO:0000256" key="1">
    <source>
        <dbReference type="SAM" id="MobiDB-lite"/>
    </source>
</evidence>
<dbReference type="AlphaFoldDB" id="A0A8T0TA57"/>
<comment type="caution">
    <text evidence="2">The sequence shown here is derived from an EMBL/GenBank/DDBJ whole genome shotgun (WGS) entry which is preliminary data.</text>
</comment>
<dbReference type="PANTHER" id="PTHR33144">
    <property type="entry name" value="OS10G0409366 PROTEIN-RELATED"/>
    <property type="match status" value="1"/>
</dbReference>
<keyword evidence="3" id="KW-1185">Reference proteome</keyword>
<name>A0A8T0TA57_PANVG</name>
<dbReference type="Proteomes" id="UP000823388">
    <property type="component" value="Chromosome 4N"/>
</dbReference>
<organism evidence="2 3">
    <name type="scientific">Panicum virgatum</name>
    <name type="common">Blackwell switchgrass</name>
    <dbReference type="NCBI Taxonomy" id="38727"/>
    <lineage>
        <taxon>Eukaryota</taxon>
        <taxon>Viridiplantae</taxon>
        <taxon>Streptophyta</taxon>
        <taxon>Embryophyta</taxon>
        <taxon>Tracheophyta</taxon>
        <taxon>Spermatophyta</taxon>
        <taxon>Magnoliopsida</taxon>
        <taxon>Liliopsida</taxon>
        <taxon>Poales</taxon>
        <taxon>Poaceae</taxon>
        <taxon>PACMAD clade</taxon>
        <taxon>Panicoideae</taxon>
        <taxon>Panicodae</taxon>
        <taxon>Paniceae</taxon>
        <taxon>Panicinae</taxon>
        <taxon>Panicum</taxon>
        <taxon>Panicum sect. Hiantes</taxon>
    </lineage>
</organism>
<gene>
    <name evidence="2" type="ORF">PVAP13_4NG141400</name>
</gene>
<feature type="region of interest" description="Disordered" evidence="1">
    <location>
        <begin position="26"/>
        <end position="50"/>
    </location>
</feature>
<dbReference type="EMBL" id="CM029044">
    <property type="protein sequence ID" value="KAG2606143.1"/>
    <property type="molecule type" value="Genomic_DNA"/>
</dbReference>
<dbReference type="PANTHER" id="PTHR33144:SF53">
    <property type="entry name" value="TRANSPOSASE TNP1_EN_SPM-LIKE DOMAIN-CONTAINING PROTEIN"/>
    <property type="match status" value="1"/>
</dbReference>
<evidence type="ECO:0000313" key="2">
    <source>
        <dbReference type="EMBL" id="KAG2606143.1"/>
    </source>
</evidence>
<sequence length="209" mass="23405">MEMLKDNETTKEVSLFVTKQRMAIMASKSKKASTKSAPTKTKRRKSGAKSKECLHVIQTKSKYANDIDQQHDDDIQEPSGIGVVAIYCNTNIVGCITTVCLFSVGDGDELHMRKGTVLTQVWNLQEGKRIVVKCNKLGQPIGKEGGLLEQFLGTVARNGGYCPVDIKDWRKVKKDNAATMLQLIQTKFLYPRTCENWILKSIGENTRQH</sequence>
<accession>A0A8T0TA57</accession>
<proteinExistence type="predicted"/>
<evidence type="ECO:0000313" key="3">
    <source>
        <dbReference type="Proteomes" id="UP000823388"/>
    </source>
</evidence>
<reference evidence="2" key="1">
    <citation type="submission" date="2020-05" db="EMBL/GenBank/DDBJ databases">
        <title>WGS assembly of Panicum virgatum.</title>
        <authorList>
            <person name="Lovell J.T."/>
            <person name="Jenkins J."/>
            <person name="Shu S."/>
            <person name="Juenger T.E."/>
            <person name="Schmutz J."/>
        </authorList>
    </citation>
    <scope>NUCLEOTIDE SEQUENCE</scope>
    <source>
        <strain evidence="2">AP13</strain>
    </source>
</reference>